<sequence length="306" mass="32146">NIYLFPATLNNFQLAQINTITGSGASDAVFLFGDKTKYGFFLEDNSRMIDMAWGNGSMGVLVGLDMNSETADDGTGKTADLGDMTINAAFGQTLGFGDLGVSFEMASDDGASTEATDDESEMTIGLNLRRNQSLWVFEGILVGFEMVTGSQDKATWSTMGLSLDLFNHWGLGSGTDLLFALGFGFASESSNSGVSGANDVKSTTMLFPKSTVAVETAITDWATARAGVTNNHTLSNSEDDGAGADNSVTGSNGDSDFAATFGLGFDYGGFTLDMVINPGFYTDPVSHITGFNDSSLGYAASITYAW</sequence>
<name>A0A382CQS5_9ZZZZ</name>
<gene>
    <name evidence="1" type="ORF">METZ01_LOCUS181038</name>
</gene>
<accession>A0A382CQS5</accession>
<organism evidence="1">
    <name type="scientific">marine metagenome</name>
    <dbReference type="NCBI Taxonomy" id="408172"/>
    <lineage>
        <taxon>unclassified sequences</taxon>
        <taxon>metagenomes</taxon>
        <taxon>ecological metagenomes</taxon>
    </lineage>
</organism>
<dbReference type="AlphaFoldDB" id="A0A382CQS5"/>
<reference evidence="1" key="1">
    <citation type="submission" date="2018-05" db="EMBL/GenBank/DDBJ databases">
        <authorList>
            <person name="Lanie J.A."/>
            <person name="Ng W.-L."/>
            <person name="Kazmierczak K.M."/>
            <person name="Andrzejewski T.M."/>
            <person name="Davidsen T.M."/>
            <person name="Wayne K.J."/>
            <person name="Tettelin H."/>
            <person name="Glass J.I."/>
            <person name="Rusch D."/>
            <person name="Podicherti R."/>
            <person name="Tsui H.-C.T."/>
            <person name="Winkler M.E."/>
        </authorList>
    </citation>
    <scope>NUCLEOTIDE SEQUENCE</scope>
</reference>
<evidence type="ECO:0000313" key="1">
    <source>
        <dbReference type="EMBL" id="SVB28184.1"/>
    </source>
</evidence>
<protein>
    <recommendedName>
        <fullName evidence="2">Autotransporter domain-containing protein</fullName>
    </recommendedName>
</protein>
<feature type="non-terminal residue" evidence="1">
    <location>
        <position position="1"/>
    </location>
</feature>
<proteinExistence type="predicted"/>
<dbReference type="EMBL" id="UINC01035569">
    <property type="protein sequence ID" value="SVB28184.1"/>
    <property type="molecule type" value="Genomic_DNA"/>
</dbReference>
<evidence type="ECO:0008006" key="2">
    <source>
        <dbReference type="Google" id="ProtNLM"/>
    </source>
</evidence>